<name>A0ACC1S9Z3_9APHY</name>
<gene>
    <name evidence="1" type="ORF">NM688_g7026</name>
</gene>
<dbReference type="EMBL" id="JANHOG010001562">
    <property type="protein sequence ID" value="KAJ3535087.1"/>
    <property type="molecule type" value="Genomic_DNA"/>
</dbReference>
<dbReference type="Proteomes" id="UP001148662">
    <property type="component" value="Unassembled WGS sequence"/>
</dbReference>
<evidence type="ECO:0000313" key="2">
    <source>
        <dbReference type="Proteomes" id="UP001148662"/>
    </source>
</evidence>
<evidence type="ECO:0000313" key="1">
    <source>
        <dbReference type="EMBL" id="KAJ3535087.1"/>
    </source>
</evidence>
<sequence length="72" mass="8361">MFYCDPNSDYCYAYSIDDDMTIDTTIPKDTPALALRPEDVPLREGPPTREEMLIYYPGKFTWEQLKTFINSG</sequence>
<organism evidence="1 2">
    <name type="scientific">Phlebia brevispora</name>
    <dbReference type="NCBI Taxonomy" id="194682"/>
    <lineage>
        <taxon>Eukaryota</taxon>
        <taxon>Fungi</taxon>
        <taxon>Dikarya</taxon>
        <taxon>Basidiomycota</taxon>
        <taxon>Agaricomycotina</taxon>
        <taxon>Agaricomycetes</taxon>
        <taxon>Polyporales</taxon>
        <taxon>Meruliaceae</taxon>
        <taxon>Phlebia</taxon>
    </lineage>
</organism>
<protein>
    <submittedName>
        <fullName evidence="1">Uncharacterized protein</fullName>
    </submittedName>
</protein>
<comment type="caution">
    <text evidence="1">The sequence shown here is derived from an EMBL/GenBank/DDBJ whole genome shotgun (WGS) entry which is preliminary data.</text>
</comment>
<keyword evidence="2" id="KW-1185">Reference proteome</keyword>
<proteinExistence type="predicted"/>
<reference evidence="1" key="1">
    <citation type="submission" date="2022-07" db="EMBL/GenBank/DDBJ databases">
        <title>Genome Sequence of Phlebia brevispora.</title>
        <authorList>
            <person name="Buettner E."/>
        </authorList>
    </citation>
    <scope>NUCLEOTIDE SEQUENCE</scope>
    <source>
        <strain evidence="1">MPL23</strain>
    </source>
</reference>
<accession>A0ACC1S9Z3</accession>